<keyword evidence="2" id="KW-1185">Reference proteome</keyword>
<comment type="caution">
    <text evidence="1">The sequence shown here is derived from an EMBL/GenBank/DDBJ whole genome shotgun (WGS) entry which is preliminary data.</text>
</comment>
<sequence>MFRENSKLELLKVAKTRFAPHYILLKRLTLCREALSTTTALNSWRDWAKQGDEHTRTIAQLVVDTIRDDDFWDEVENILKKRNTDRNSLPVIVASMYGTKRMVHYLYSKTPSELLDLGNGLDGVSLLNNLITAELCGVAG</sequence>
<gene>
    <name evidence="1" type="ORF">HanXRQr2_Chr12g0561761</name>
</gene>
<organism evidence="1 2">
    <name type="scientific">Helianthus annuus</name>
    <name type="common">Common sunflower</name>
    <dbReference type="NCBI Taxonomy" id="4232"/>
    <lineage>
        <taxon>Eukaryota</taxon>
        <taxon>Viridiplantae</taxon>
        <taxon>Streptophyta</taxon>
        <taxon>Embryophyta</taxon>
        <taxon>Tracheophyta</taxon>
        <taxon>Spermatophyta</taxon>
        <taxon>Magnoliopsida</taxon>
        <taxon>eudicotyledons</taxon>
        <taxon>Gunneridae</taxon>
        <taxon>Pentapetalae</taxon>
        <taxon>asterids</taxon>
        <taxon>campanulids</taxon>
        <taxon>Asterales</taxon>
        <taxon>Asteraceae</taxon>
        <taxon>Asteroideae</taxon>
        <taxon>Heliantheae alliance</taxon>
        <taxon>Heliantheae</taxon>
        <taxon>Helianthus</taxon>
    </lineage>
</organism>
<dbReference type="AlphaFoldDB" id="A0A9K3HJS8"/>
<reference evidence="1" key="1">
    <citation type="journal article" date="2017" name="Nature">
        <title>The sunflower genome provides insights into oil metabolism, flowering and Asterid evolution.</title>
        <authorList>
            <person name="Badouin H."/>
            <person name="Gouzy J."/>
            <person name="Grassa C.J."/>
            <person name="Murat F."/>
            <person name="Staton S.E."/>
            <person name="Cottret L."/>
            <person name="Lelandais-Briere C."/>
            <person name="Owens G.L."/>
            <person name="Carrere S."/>
            <person name="Mayjonade B."/>
            <person name="Legrand L."/>
            <person name="Gill N."/>
            <person name="Kane N.C."/>
            <person name="Bowers J.E."/>
            <person name="Hubner S."/>
            <person name="Bellec A."/>
            <person name="Berard A."/>
            <person name="Berges H."/>
            <person name="Blanchet N."/>
            <person name="Boniface M.C."/>
            <person name="Brunel D."/>
            <person name="Catrice O."/>
            <person name="Chaidir N."/>
            <person name="Claudel C."/>
            <person name="Donnadieu C."/>
            <person name="Faraut T."/>
            <person name="Fievet G."/>
            <person name="Helmstetter N."/>
            <person name="King M."/>
            <person name="Knapp S.J."/>
            <person name="Lai Z."/>
            <person name="Le Paslier M.C."/>
            <person name="Lippi Y."/>
            <person name="Lorenzon L."/>
            <person name="Mandel J.R."/>
            <person name="Marage G."/>
            <person name="Marchand G."/>
            <person name="Marquand E."/>
            <person name="Bret-Mestries E."/>
            <person name="Morien E."/>
            <person name="Nambeesan S."/>
            <person name="Nguyen T."/>
            <person name="Pegot-Espagnet P."/>
            <person name="Pouilly N."/>
            <person name="Raftis F."/>
            <person name="Sallet E."/>
            <person name="Schiex T."/>
            <person name="Thomas J."/>
            <person name="Vandecasteele C."/>
            <person name="Vares D."/>
            <person name="Vear F."/>
            <person name="Vautrin S."/>
            <person name="Crespi M."/>
            <person name="Mangin B."/>
            <person name="Burke J.M."/>
            <person name="Salse J."/>
            <person name="Munos S."/>
            <person name="Vincourt P."/>
            <person name="Rieseberg L.H."/>
            <person name="Langlade N.B."/>
        </authorList>
    </citation>
    <scope>NUCLEOTIDE SEQUENCE</scope>
    <source>
        <tissue evidence="1">Leaves</tissue>
    </source>
</reference>
<protein>
    <submittedName>
        <fullName evidence="1">Uncharacterized protein</fullName>
    </submittedName>
</protein>
<dbReference type="EMBL" id="MNCJ02000327">
    <property type="protein sequence ID" value="KAF5779626.1"/>
    <property type="molecule type" value="Genomic_DNA"/>
</dbReference>
<reference evidence="1" key="2">
    <citation type="submission" date="2020-06" db="EMBL/GenBank/DDBJ databases">
        <title>Helianthus annuus Genome sequencing and assembly Release 2.</title>
        <authorList>
            <person name="Gouzy J."/>
            <person name="Langlade N."/>
            <person name="Munos S."/>
        </authorList>
    </citation>
    <scope>NUCLEOTIDE SEQUENCE</scope>
    <source>
        <tissue evidence="1">Leaves</tissue>
    </source>
</reference>
<evidence type="ECO:0000313" key="2">
    <source>
        <dbReference type="Proteomes" id="UP000215914"/>
    </source>
</evidence>
<evidence type="ECO:0000313" key="1">
    <source>
        <dbReference type="EMBL" id="KAF5779626.1"/>
    </source>
</evidence>
<dbReference type="Proteomes" id="UP000215914">
    <property type="component" value="Unassembled WGS sequence"/>
</dbReference>
<dbReference type="Gramene" id="mRNA:HanXRQr2_Chr12g0561761">
    <property type="protein sequence ID" value="mRNA:HanXRQr2_Chr12g0561761"/>
    <property type="gene ID" value="HanXRQr2_Chr12g0561761"/>
</dbReference>
<name>A0A9K3HJS8_HELAN</name>
<accession>A0A9K3HJS8</accession>
<proteinExistence type="predicted"/>